<evidence type="ECO:0000313" key="3">
    <source>
        <dbReference type="Proteomes" id="UP000515570"/>
    </source>
</evidence>
<proteinExistence type="predicted"/>
<feature type="domain" description="4Fe-4S Wbl-type" evidence="1">
    <location>
        <begin position="15"/>
        <end position="85"/>
    </location>
</feature>
<dbReference type="Pfam" id="PF02467">
    <property type="entry name" value="Whib"/>
    <property type="match status" value="1"/>
</dbReference>
<keyword evidence="3" id="KW-1185">Reference proteome</keyword>
<evidence type="ECO:0000259" key="1">
    <source>
        <dbReference type="PROSITE" id="PS51674"/>
    </source>
</evidence>
<organism evidence="2 3">
    <name type="scientific">Corynebacterium hindlerae</name>
    <dbReference type="NCBI Taxonomy" id="699041"/>
    <lineage>
        <taxon>Bacteria</taxon>
        <taxon>Bacillati</taxon>
        <taxon>Actinomycetota</taxon>
        <taxon>Actinomycetes</taxon>
        <taxon>Mycobacteriales</taxon>
        <taxon>Corynebacteriaceae</taxon>
        <taxon>Corynebacterium</taxon>
    </lineage>
</organism>
<dbReference type="AlphaFoldDB" id="A0A7G5FDQ0"/>
<dbReference type="EMBL" id="CP059833">
    <property type="protein sequence ID" value="QMV84741.1"/>
    <property type="molecule type" value="Genomic_DNA"/>
</dbReference>
<accession>A0A7G5FDQ0</accession>
<reference evidence="2 3" key="1">
    <citation type="submission" date="2020-07" db="EMBL/GenBank/DDBJ databases">
        <title>non toxigenic Corynebacterium sp. nov from a clinical source.</title>
        <authorList>
            <person name="Bernier A.-M."/>
            <person name="Bernard K."/>
        </authorList>
    </citation>
    <scope>NUCLEOTIDE SEQUENCE [LARGE SCALE GENOMIC DNA]</scope>
    <source>
        <strain evidence="3">NML 93-0612</strain>
    </source>
</reference>
<gene>
    <name evidence="2" type="ORF">HW450_10390</name>
</gene>
<evidence type="ECO:0000313" key="2">
    <source>
        <dbReference type="EMBL" id="QMV84741.1"/>
    </source>
</evidence>
<dbReference type="InterPro" id="IPR034768">
    <property type="entry name" value="4FE4S_WBL"/>
</dbReference>
<dbReference type="RefSeq" id="WP_182385548.1">
    <property type="nucleotide sequence ID" value="NZ_CP059833.1"/>
</dbReference>
<sequence length="107" mass="11891">MNQLTHQPAWHQLAKCRGMDPHLFESDHWPLPRLRKEGWTSPDDLASTLCHGCPVLAECALDAAEADVLPYGTLRGGVMIAEMHAIGRWGDRVDHIRARLMKAAGRG</sequence>
<name>A0A7G5FDQ0_9CORY</name>
<dbReference type="PROSITE" id="PS51674">
    <property type="entry name" value="4FE4S_WBL"/>
    <property type="match status" value="1"/>
</dbReference>
<protein>
    <submittedName>
        <fullName evidence="2">WhiB family transcriptional regulator</fullName>
    </submittedName>
</protein>
<dbReference type="Proteomes" id="UP000515570">
    <property type="component" value="Chromosome"/>
</dbReference>